<evidence type="ECO:0000256" key="1">
    <source>
        <dbReference type="SAM" id="Phobius"/>
    </source>
</evidence>
<keyword evidence="1" id="KW-0812">Transmembrane</keyword>
<feature type="transmembrane region" description="Helical" evidence="1">
    <location>
        <begin position="123"/>
        <end position="144"/>
    </location>
</feature>
<accession>A0A2V1H221</accession>
<evidence type="ECO:0008006" key="4">
    <source>
        <dbReference type="Google" id="ProtNLM"/>
    </source>
</evidence>
<dbReference type="AlphaFoldDB" id="A0A2V1H221"/>
<keyword evidence="1" id="KW-1133">Transmembrane helix</keyword>
<dbReference type="OrthoDB" id="7580996at2"/>
<organism evidence="2 3">
    <name type="scientific">Pelagibaculum spongiae</name>
    <dbReference type="NCBI Taxonomy" id="2080658"/>
    <lineage>
        <taxon>Bacteria</taxon>
        <taxon>Pseudomonadati</taxon>
        <taxon>Pseudomonadota</taxon>
        <taxon>Gammaproteobacteria</taxon>
        <taxon>Oceanospirillales</taxon>
        <taxon>Pelagibaculum</taxon>
    </lineage>
</organism>
<proteinExistence type="predicted"/>
<evidence type="ECO:0000313" key="2">
    <source>
        <dbReference type="EMBL" id="PVZ72010.1"/>
    </source>
</evidence>
<gene>
    <name evidence="2" type="ORF">DC094_03040</name>
</gene>
<reference evidence="2 3" key="1">
    <citation type="submission" date="2018-04" db="EMBL/GenBank/DDBJ databases">
        <title>Thalassorhabdus spongiae gen. nov., sp. nov., isolated from a marine sponge in South-West Iceland.</title>
        <authorList>
            <person name="Knobloch S."/>
            <person name="Daussin A."/>
            <person name="Johannsson R."/>
            <person name="Marteinsson V.T."/>
        </authorList>
    </citation>
    <scope>NUCLEOTIDE SEQUENCE [LARGE SCALE GENOMIC DNA]</scope>
    <source>
        <strain evidence="2 3">Hp12</strain>
    </source>
</reference>
<comment type="caution">
    <text evidence="2">The sequence shown here is derived from an EMBL/GenBank/DDBJ whole genome shotgun (WGS) entry which is preliminary data.</text>
</comment>
<dbReference type="RefSeq" id="WP_116685597.1">
    <property type="nucleotide sequence ID" value="NZ_CAWNYD010000001.1"/>
</dbReference>
<protein>
    <recommendedName>
        <fullName evidence="4">Guanylate cyclase domain-containing protein</fullName>
    </recommendedName>
</protein>
<dbReference type="EMBL" id="QDDL01000001">
    <property type="protein sequence ID" value="PVZ72010.1"/>
    <property type="molecule type" value="Genomic_DNA"/>
</dbReference>
<name>A0A2V1H221_9GAMM</name>
<sequence>MSDERWAIYIDIEGFSKKYQKKDNSLESLNALMKAIYRIGSNCFPKEGERIFAHQFGDGFLIASDKKENKLDRAIAITISLMRYVLASGGVAKAAIAEGSLEDIKSCYPKEVTDKCKVSTLPLGAGLMSIMPVMGTALIAAIAIDKKSPSGSLLTISRKMMGRFATEYQYSAIDSELVAIKWLKGDQPLVNRICSASYLPLQSEDQRIKTLVNYIQQNIKSLSKGWVENTSKYQ</sequence>
<keyword evidence="1" id="KW-0472">Membrane</keyword>
<evidence type="ECO:0000313" key="3">
    <source>
        <dbReference type="Proteomes" id="UP000244906"/>
    </source>
</evidence>
<dbReference type="Proteomes" id="UP000244906">
    <property type="component" value="Unassembled WGS sequence"/>
</dbReference>
<keyword evidence="3" id="KW-1185">Reference proteome</keyword>